<gene>
    <name evidence="2" type="ORF">BOO71_0001606</name>
</gene>
<dbReference type="EMBL" id="MSTI01000020">
    <property type="protein sequence ID" value="OLV19747.1"/>
    <property type="molecule type" value="Genomic_DNA"/>
</dbReference>
<dbReference type="RefSeq" id="WP_139322701.1">
    <property type="nucleotide sequence ID" value="NZ_MSTI01000020.1"/>
</dbReference>
<dbReference type="AlphaFoldDB" id="A0A1U7P3J3"/>
<dbReference type="Proteomes" id="UP000186607">
    <property type="component" value="Unassembled WGS sequence"/>
</dbReference>
<feature type="signal peptide" evidence="1">
    <location>
        <begin position="1"/>
        <end position="20"/>
    </location>
</feature>
<protein>
    <recommendedName>
        <fullName evidence="4">Lipoprotein</fullName>
    </recommendedName>
</protein>
<keyword evidence="1" id="KW-0732">Signal</keyword>
<evidence type="ECO:0000256" key="1">
    <source>
        <dbReference type="SAM" id="SignalP"/>
    </source>
</evidence>
<dbReference type="PROSITE" id="PS51257">
    <property type="entry name" value="PROKAR_LIPOPROTEIN"/>
    <property type="match status" value="1"/>
</dbReference>
<evidence type="ECO:0008006" key="4">
    <source>
        <dbReference type="Google" id="ProtNLM"/>
    </source>
</evidence>
<sequence>MFRLSPLLSPRLLLAGLALAATSCAPRVTVPQTQISSGVSVNGRLLTVTLVNLGPHNLLLKNDCPRPFSLSVLDTAKTGQPDLKYGQFQVCVASYLPPAPWNIGERIQAVVEFPQETGLRTLEAQASVNVKLASDGMGADGFRTIQVKVPAFQVDIK</sequence>
<keyword evidence="3" id="KW-1185">Reference proteome</keyword>
<dbReference type="OrthoDB" id="68560at2"/>
<reference evidence="2 3" key="1">
    <citation type="submission" date="2017-01" db="EMBL/GenBank/DDBJ databases">
        <title>Genome Analysis of Deinococcus marmoris KOPRI26562.</title>
        <authorList>
            <person name="Kim J.H."/>
            <person name="Oh H.-M."/>
        </authorList>
    </citation>
    <scope>NUCLEOTIDE SEQUENCE [LARGE SCALE GENOMIC DNA]</scope>
    <source>
        <strain evidence="2 3">KOPRI26562</strain>
    </source>
</reference>
<organism evidence="2 3">
    <name type="scientific">Deinococcus marmoris</name>
    <dbReference type="NCBI Taxonomy" id="249408"/>
    <lineage>
        <taxon>Bacteria</taxon>
        <taxon>Thermotogati</taxon>
        <taxon>Deinococcota</taxon>
        <taxon>Deinococci</taxon>
        <taxon>Deinococcales</taxon>
        <taxon>Deinococcaceae</taxon>
        <taxon>Deinococcus</taxon>
    </lineage>
</organism>
<feature type="chain" id="PRO_5012549998" description="Lipoprotein" evidence="1">
    <location>
        <begin position="21"/>
        <end position="157"/>
    </location>
</feature>
<proteinExistence type="predicted"/>
<accession>A0A1U7P3J3</accession>
<name>A0A1U7P3J3_9DEIO</name>
<evidence type="ECO:0000313" key="2">
    <source>
        <dbReference type="EMBL" id="OLV19747.1"/>
    </source>
</evidence>
<evidence type="ECO:0000313" key="3">
    <source>
        <dbReference type="Proteomes" id="UP000186607"/>
    </source>
</evidence>
<comment type="caution">
    <text evidence="2">The sequence shown here is derived from an EMBL/GenBank/DDBJ whole genome shotgun (WGS) entry which is preliminary data.</text>
</comment>